<dbReference type="EMBL" id="CM051404">
    <property type="protein sequence ID" value="KAJ4706639.1"/>
    <property type="molecule type" value="Genomic_DNA"/>
</dbReference>
<comment type="caution">
    <text evidence="1">The sequence shown here is derived from an EMBL/GenBank/DDBJ whole genome shotgun (WGS) entry which is preliminary data.</text>
</comment>
<accession>A0ACC1X7G5</accession>
<gene>
    <name evidence="1" type="ORF">OWV82_020268</name>
</gene>
<reference evidence="1 2" key="1">
    <citation type="journal article" date="2023" name="Science">
        <title>Complex scaffold remodeling in plant triterpene biosynthesis.</title>
        <authorList>
            <person name="De La Pena R."/>
            <person name="Hodgson H."/>
            <person name="Liu J.C."/>
            <person name="Stephenson M.J."/>
            <person name="Martin A.C."/>
            <person name="Owen C."/>
            <person name="Harkess A."/>
            <person name="Leebens-Mack J."/>
            <person name="Jimenez L.E."/>
            <person name="Osbourn A."/>
            <person name="Sattely E.S."/>
        </authorList>
    </citation>
    <scope>NUCLEOTIDE SEQUENCE [LARGE SCALE GENOMIC DNA]</scope>
    <source>
        <strain evidence="2">cv. JPN11</strain>
        <tissue evidence="1">Leaf</tissue>
    </source>
</reference>
<evidence type="ECO:0000313" key="2">
    <source>
        <dbReference type="Proteomes" id="UP001164539"/>
    </source>
</evidence>
<protein>
    <submittedName>
        <fullName evidence="1">Structural maintenance of chromosomes protein 6</fullName>
    </submittedName>
</protein>
<keyword evidence="2" id="KW-1185">Reference proteome</keyword>
<proteinExistence type="predicted"/>
<evidence type="ECO:0000313" key="1">
    <source>
        <dbReference type="EMBL" id="KAJ4706639.1"/>
    </source>
</evidence>
<name>A0ACC1X7G5_MELAZ</name>
<sequence length="1058" mass="122099">MGDSGFSSESAHTFQRSGAGTVTRIRLENFMCHSSLQIELGEWVNFITGQNGSGKSAILTALCIAFGCRARGTQRASTLKDFIKTGCSYAVVQVELKNQGEDAFKPEIYGRLIIIERRITESTSSIFLKDHQGKRVASRRQELHELIDHFNIDVENPCVIMSQDKSREFLHSGNDKDRFKFFFKATLLQQVSDLLESIYEHLNKAEALVLELEATIRPIQRELSELQGKIRNMEHVEEISQKVQQLKKKLAWSWVYDVDRQLEEQNVKIEKFKERVPACQAKIDAKLSKLESLKDGFMKKKAQIVVMLEKTSEVRRRKDELQQSISLATREKLELEEEFARHTNYIQKMMNRVKLLEREVQDIHEQHVKNTQAEESEIEEKLKELQQEVDAANSTLSRLKEEESALLENLSKGTNETKKISDELEDYGKKYHEIRSYIRELQQHQTNKVTAFGGDRVINLLRAIERHHHKFKRPPIGPIGSHVTLVNGDAWAPAVEQAIGKLLNAFIVTDHKDALLLRRCAREAYYNHLQIIIYDFSRPRLNLPQHMLPQTRHPTTLSVLHSDNPTVMNVLVDMGHVERQVLVRDYDVGKAVAFEQRISNLKEVYTLDGHKMFSRGSVQTILPANKKIRTGRLCSSYDEKIKDLERDALSVQEEAQQCRKRKRDSEERLQDLQQHIHSVKRRCTSAERNLMSKKLAFQDVKNSFVAESSPPSVSTVDQLCQEISEVQEEIQKKENFLEKLQVSMNEAEAKVKDLKLSFESLCESAKEEIDAFEEAEKELMEIEKSLHSSEAEKLHYEKVMKDKVIPDIKEAEAQYQELALQRKESWRKASIICPETEIEAFGGWDGSTPEQLSSQLTRLNQRLQHEAQQYSEPIEDLRMLYEKKECKILRKQQNYNAVRENLDALKSALNMRWGKFQRNMTLLRRQLTWQFNGHLRKKGISGQIKIDYKEKTLSIEVKMPQDASSSTVRDTRGLSGGERSFSTLCFALALHEMTEAPFRAMDEFDVFMDAVSRKISLDTLVDFALAQGSQWIFITPHDISLVKQGERIKKQQMAAPRP</sequence>
<dbReference type="Proteomes" id="UP001164539">
    <property type="component" value="Chromosome 11"/>
</dbReference>
<organism evidence="1 2">
    <name type="scientific">Melia azedarach</name>
    <name type="common">Chinaberry tree</name>
    <dbReference type="NCBI Taxonomy" id="155640"/>
    <lineage>
        <taxon>Eukaryota</taxon>
        <taxon>Viridiplantae</taxon>
        <taxon>Streptophyta</taxon>
        <taxon>Embryophyta</taxon>
        <taxon>Tracheophyta</taxon>
        <taxon>Spermatophyta</taxon>
        <taxon>Magnoliopsida</taxon>
        <taxon>eudicotyledons</taxon>
        <taxon>Gunneridae</taxon>
        <taxon>Pentapetalae</taxon>
        <taxon>rosids</taxon>
        <taxon>malvids</taxon>
        <taxon>Sapindales</taxon>
        <taxon>Meliaceae</taxon>
        <taxon>Melia</taxon>
    </lineage>
</organism>